<keyword evidence="6" id="KW-0949">S-adenosyl-L-methionine</keyword>
<evidence type="ECO:0000256" key="4">
    <source>
        <dbReference type="ARBA" id="ARBA00022664"/>
    </source>
</evidence>
<comment type="catalytic activity">
    <reaction evidence="19">
        <text>a 5'-end (5'-triphosphoguanosine)-adenylyl-adenylyl-cytidylyl-adenosine in mRNA + 2 S-adenosyl-L-methionine = a 5'-end (N(7)-methyl 5'-triphosphoguanosine)-(2'-O-methyladenylyl)-adenylyl-cytidylyl-adenosine in mRNA + 2 S-adenosyl-L-homocysteine + H(+)</text>
        <dbReference type="Rhea" id="RHEA:65376"/>
        <dbReference type="Rhea" id="RHEA-COMP:16797"/>
        <dbReference type="Rhea" id="RHEA-COMP:16798"/>
        <dbReference type="ChEBI" id="CHEBI:15378"/>
        <dbReference type="ChEBI" id="CHEBI:57856"/>
        <dbReference type="ChEBI" id="CHEBI:59789"/>
        <dbReference type="ChEBI" id="CHEBI:156483"/>
        <dbReference type="ChEBI" id="CHEBI:156484"/>
        <dbReference type="EC" id="2.1.1.375"/>
    </reaction>
</comment>
<comment type="catalytic activity">
    <reaction evidence="18">
        <text>a 5'-end (5'-triphosphoguanosine)-adenylyl-adenylyl-cytidylyl-adenosine in mRNA + S-adenosyl-L-methionine = a 5'-end (5'-triphosphoguanosine)-(2'-O-methyladenylyl)-adenylyl-cytidylyl-adenosine in mRNA + S-adenosyl-L-homocysteine + H(+)</text>
        <dbReference type="Rhea" id="RHEA:65380"/>
        <dbReference type="Rhea" id="RHEA-COMP:16797"/>
        <dbReference type="Rhea" id="RHEA-COMP:16801"/>
        <dbReference type="ChEBI" id="CHEBI:15378"/>
        <dbReference type="ChEBI" id="CHEBI:57856"/>
        <dbReference type="ChEBI" id="CHEBI:59789"/>
        <dbReference type="ChEBI" id="CHEBI:156482"/>
        <dbReference type="ChEBI" id="CHEBI:156484"/>
    </reaction>
</comment>
<keyword evidence="12" id="KW-0506">mRNA capping</keyword>
<dbReference type="GO" id="GO:0005524">
    <property type="term" value="F:ATP binding"/>
    <property type="evidence" value="ECO:0007669"/>
    <property type="project" value="UniProtKB-KW"/>
</dbReference>
<dbReference type="Pfam" id="PF00946">
    <property type="entry name" value="Mononeg_RNA_pol"/>
    <property type="match status" value="1"/>
</dbReference>
<evidence type="ECO:0000256" key="12">
    <source>
        <dbReference type="ARBA" id="ARBA00023042"/>
    </source>
</evidence>
<dbReference type="EMBL" id="MW752172">
    <property type="protein sequence ID" value="QVU39974.1"/>
    <property type="molecule type" value="Genomic_RNA"/>
</dbReference>
<evidence type="ECO:0000256" key="8">
    <source>
        <dbReference type="ARBA" id="ARBA00022741"/>
    </source>
</evidence>
<dbReference type="InterPro" id="IPR014023">
    <property type="entry name" value="Mononeg_RNA_pol_cat"/>
</dbReference>
<evidence type="ECO:0000256" key="3">
    <source>
        <dbReference type="ARBA" id="ARBA00022484"/>
    </source>
</evidence>
<comment type="catalytic activity">
    <reaction evidence="15">
        <text>a 5'-end (5'-triphosphoguanosine)-(2'-O-methyladenylyl)-adenylyl-cytidylyl-adenosine in mRNA + S-adenosyl-L-methionine = a 5'-end (N(7)-methyl 5'-triphosphoguanosine)-(2'-O-methyladenylyl)-adenylyl-cytidylyl-adenosine in mRNA + S-adenosyl-L-homocysteine</text>
        <dbReference type="Rhea" id="RHEA:65440"/>
        <dbReference type="Rhea" id="RHEA-COMP:16798"/>
        <dbReference type="Rhea" id="RHEA-COMP:16801"/>
        <dbReference type="ChEBI" id="CHEBI:57856"/>
        <dbReference type="ChEBI" id="CHEBI:59789"/>
        <dbReference type="ChEBI" id="CHEBI:156482"/>
        <dbReference type="ChEBI" id="CHEBI:156483"/>
    </reaction>
</comment>
<evidence type="ECO:0000256" key="10">
    <source>
        <dbReference type="ARBA" id="ARBA00022844"/>
    </source>
</evidence>
<keyword evidence="9" id="KW-0067">ATP-binding</keyword>
<evidence type="ECO:0000256" key="11">
    <source>
        <dbReference type="ARBA" id="ARBA00022953"/>
    </source>
</evidence>
<name>A0A8E6Z5B0_9MONO</name>
<evidence type="ECO:0000256" key="5">
    <source>
        <dbReference type="ARBA" id="ARBA00022679"/>
    </source>
</evidence>
<keyword evidence="10" id="KW-0946">Virion</keyword>
<comment type="subcellular location">
    <subcellularLocation>
        <location evidence="1">Virion</location>
    </subcellularLocation>
</comment>
<keyword evidence="3 22" id="KW-0696">RNA-directed RNA polymerase</keyword>
<dbReference type="Pfam" id="PF14318">
    <property type="entry name" value="Mononeg_mRNAcap"/>
    <property type="match status" value="1"/>
</dbReference>
<evidence type="ECO:0000256" key="15">
    <source>
        <dbReference type="ARBA" id="ARBA00024499"/>
    </source>
</evidence>
<feature type="domain" description="RdRp catalytic" evidence="21">
    <location>
        <begin position="568"/>
        <end position="750"/>
    </location>
</feature>
<keyword evidence="11" id="KW-0693">Viral RNA replication</keyword>
<evidence type="ECO:0000259" key="21">
    <source>
        <dbReference type="PROSITE" id="PS50526"/>
    </source>
</evidence>
<evidence type="ECO:0000256" key="13">
    <source>
        <dbReference type="ARBA" id="ARBA00023268"/>
    </source>
</evidence>
<organism evidence="22">
    <name type="scientific">Magnaporthe oryzae mononegaambi virus 1</name>
    <dbReference type="NCBI Taxonomy" id="2838328"/>
    <lineage>
        <taxon>Viruses</taxon>
        <taxon>Riboviria</taxon>
        <taxon>Orthornavirae</taxon>
        <taxon>Negarnaviricota</taxon>
        <taxon>Haploviricotina</taxon>
        <taxon>Monjiviricetes</taxon>
        <taxon>Mononegavirales</taxon>
        <taxon>Mymonaviridae</taxon>
        <taxon>Penicillimonavirus</taxon>
        <taxon>Penicillimonavirus magnaporthe</taxon>
    </lineage>
</organism>
<evidence type="ECO:0000256" key="6">
    <source>
        <dbReference type="ARBA" id="ARBA00022691"/>
    </source>
</evidence>
<evidence type="ECO:0000256" key="17">
    <source>
        <dbReference type="ARBA" id="ARBA00031012"/>
    </source>
</evidence>
<evidence type="ECO:0000256" key="2">
    <source>
        <dbReference type="ARBA" id="ARBA00012494"/>
    </source>
</evidence>
<dbReference type="EC" id="2.7.7.48" evidence="2"/>
<dbReference type="GO" id="GO:0044423">
    <property type="term" value="C:virion component"/>
    <property type="evidence" value="ECO:0007669"/>
    <property type="project" value="UniProtKB-KW"/>
</dbReference>
<keyword evidence="4" id="KW-0507">mRNA processing</keyword>
<sequence length="1945" mass="219110">MDEYEDLGKPARVYFLDTNLNSPILTTELQATMTLISTHVQLVTKKLHFREIGHNLKVSLPFFKKLCGFNHWTVDMLAEVCILSPREYPACESLMLTGGRQQESDYAEILPLLSDLEEALCDGLKSRGLPDDEVKGFCRSISECPSAHRAAYESWCNFYGRAESRVKLSEHQWTKGTIGSLEVWTNANHALVRLNSTLYASSPNQVLMLKDKLSTRYMMLEHVSALALPLTLESHLLQLFEWQDACLEKYSNEAYNILKAVEPLFKTRLSHVTDNVFGDDTAYTRMIEKMTKKEDSIPESKAGRKMIPRLCMLVEKVNTTIELVEMFGTLKTCGHPIIDAERGGLSAAEEARTPDETTYTDACNLRNTFCHIVLVSYVDKHGTWPPLVHLKKGSRLHLLNEQQKRNIDYNSYPLSDWNSVEWGKFLEFDYFPNYLELMDDKSISLYRSDLALSWDRDRQPKSQRRLLLELMNRDEIDIEAIVRRVSRRDVPEDWRVVSLYPKEREFKLEPRMFAMLPLEMRCFFTAIEANIADSLFRYLPQQTMTKTKTQNQERFLKFTDPAKNMTTYTLFMEIDLSRWNLKWRELCIHMIGHDLNRMFGVSGTFTVTHWFFAMSQIIVRVGGLRPKGVELPVIPETALAWRNHLGGFEGLNQKLWTAATYAMVEMALIPLLQDGTILSYELIGQGDNQVLRIQISPNDIPREERIPAVRDRVNVALETACRSVGQEVKPEENVESTSVLTYSKDVFVSGVEYPTSLKKHSRLFPVTSLDFPSVASNARAIMSGAISGAENSFRPLRSLLVGWYHSLRYLRAASRGYCVHGSQMPGLSAEELLAAVTLPSSVGGMCGPAIASFFYKGGSDPLGKEISGLRLLAQSPNRVGKICSSALAALEERYGINSEPSLDVLIDNPYGLPLSRESTALSRVGHLTLDVFSPMVRNKSIKPLLSKTVTASETQLRCDLTNIRPFNPVLAHDLYEASGFGTIRVMRKMFVNTRTIQSVAQRANSGITHGFLRADLNEWVAFRHWYRGLPARRYSGKGSYELCVKFRRYWGVDLHGVSNYQPLDFTHIEKHTRSPSSIKWSGHACPDLLTTRGPLSGYIGTATKERRSDHGYKIIDTGAPSRSLMKLQLIRSQAYGNPGFNELLDRIGLTRSATLLSTITDLLPKVRGGSISHRYSSTIRNASASYVGPLNFVTHIRLDTDNVGTISGSSADYPIMMQEFMIMAQAGAKLNFLYRGVRSGEMVIHIPDLVPLDADSLELVSPKFKPGTMPKSKLLYTREVLLSRTFDSLSMSMPRHAIVATSDYADPRILELSLVQFFVSTLRDKSRAKVLVDTRGVAAIPASFQMDIAEAHALGPVRILKSIAQAVVFTTLRDTFRTIAIHPERWDEPIFAVTQIRSCVRALSNYWKHPLFTAHAESDQFRGSTLRYSAASSTEYRLVARVRREISLIYSRPDHPFWSADHGVYSGDGAITVAEALTTLGARSLQRYRIEGLPSYQHLMDLYISFTRLPNGQGHTPDTILSLLQTRYVRLAALYEKANQINLSQEFYRLSQLRGIKVHNDDLRTVLRHARQIEVKPVSSTITRRIKRKFNQPVPPDHCRTCAPTAVRHLTVMWNRFYKRPRGGLSTAGYTWAPLLSCLEIAGAAAVIGSGHGGLADLLISATGVPVTGLDLESDMPKEAATLMNYLPTGIQLGNRDLYTQSDLSISTSGDFTNSDIRSEFLASLLTTTTVFIDATGPSHADLVRASVECLTSILVPVVYTRLIGPATDVWDHLSLHHDVCNRVWVFSHSHSAIEIIVEFKAARTSVHHCTSAIPLVDIELTEETQDLIPPRYNELLEGATVNSISWEGEDVFSAAGVMRSLCVSLLNKRRDIQLLYHERMRLIYGYSVLYLVFQEDPQLVLAGWIADEQVETDLFTYPLTRAMESHLVRYCARLVRIRSEGHVD</sequence>
<dbReference type="GO" id="GO:0004482">
    <property type="term" value="F:mRNA 5'-cap (guanine-N7-)-methyltransferase activity"/>
    <property type="evidence" value="ECO:0007669"/>
    <property type="project" value="InterPro"/>
</dbReference>
<proteinExistence type="predicted"/>
<evidence type="ECO:0000256" key="20">
    <source>
        <dbReference type="ARBA" id="ARBA00048548"/>
    </source>
</evidence>
<evidence type="ECO:0000313" key="22">
    <source>
        <dbReference type="EMBL" id="QVU39974.1"/>
    </source>
</evidence>
<evidence type="ECO:0000256" key="14">
    <source>
        <dbReference type="ARBA" id="ARBA00024494"/>
    </source>
</evidence>
<evidence type="ECO:0000256" key="19">
    <source>
        <dbReference type="ARBA" id="ARBA00047370"/>
    </source>
</evidence>
<evidence type="ECO:0000256" key="9">
    <source>
        <dbReference type="ARBA" id="ARBA00022840"/>
    </source>
</evidence>
<dbReference type="InterPro" id="IPR026890">
    <property type="entry name" value="Mononeg_mRNAcap"/>
</dbReference>
<gene>
    <name evidence="22" type="primary">RdRp</name>
</gene>
<evidence type="ECO:0000256" key="18">
    <source>
        <dbReference type="ARBA" id="ARBA00047332"/>
    </source>
</evidence>
<dbReference type="GO" id="GO:0003968">
    <property type="term" value="F:RNA-directed RNA polymerase activity"/>
    <property type="evidence" value="ECO:0007669"/>
    <property type="project" value="UniProtKB-KW"/>
</dbReference>
<reference evidence="22" key="1">
    <citation type="submission" date="2021-03" db="EMBL/GenBank/DDBJ databases">
        <authorList>
            <person name="Urzo M.L.R."/>
            <person name="Cope A.E."/>
            <person name="Guinto T.D."/>
            <person name="Kondo H."/>
            <person name="Suzuki N."/>
        </authorList>
    </citation>
    <scope>NUCLEOTIDE SEQUENCE</scope>
    <source>
        <strain evidence="22">625_NGS_MO</strain>
    </source>
</reference>
<keyword evidence="7" id="KW-0548">Nucleotidyltransferase</keyword>
<evidence type="ECO:0000256" key="7">
    <source>
        <dbReference type="ARBA" id="ARBA00022695"/>
    </source>
</evidence>
<evidence type="ECO:0000256" key="1">
    <source>
        <dbReference type="ARBA" id="ARBA00004328"/>
    </source>
</evidence>
<comment type="catalytic activity">
    <reaction evidence="14">
        <text>a 5'-end triphospho-adenylyl-adenylyl-cytidylyl-adenosine in mRNA + GDP + H(+) = a 5'-end (5'-triphosphoguanosine)-adenylyl-adenylyl-cytidylyl-adenosine in mRNA + diphosphate</text>
        <dbReference type="Rhea" id="RHEA:65436"/>
        <dbReference type="Rhea" id="RHEA-COMP:16797"/>
        <dbReference type="Rhea" id="RHEA-COMP:16799"/>
        <dbReference type="ChEBI" id="CHEBI:15378"/>
        <dbReference type="ChEBI" id="CHEBI:33019"/>
        <dbReference type="ChEBI" id="CHEBI:58189"/>
        <dbReference type="ChEBI" id="CHEBI:156484"/>
        <dbReference type="ChEBI" id="CHEBI:156503"/>
        <dbReference type="EC" id="2.7.7.88"/>
    </reaction>
</comment>
<dbReference type="PROSITE" id="PS50526">
    <property type="entry name" value="RDRP_SSRNA_NEG_NONSEG"/>
    <property type="match status" value="1"/>
</dbReference>
<evidence type="ECO:0000256" key="16">
    <source>
        <dbReference type="ARBA" id="ARBA00030436"/>
    </source>
</evidence>
<protein>
    <recommendedName>
        <fullName evidence="2">RNA-directed RNA polymerase</fullName>
        <ecNumber evidence="2">2.7.7.48</ecNumber>
    </recommendedName>
    <alternativeName>
        <fullName evidence="17">Replicase</fullName>
    </alternativeName>
    <alternativeName>
        <fullName evidence="16">Transcriptase</fullName>
    </alternativeName>
</protein>
<keyword evidence="13" id="KW-0511">Multifunctional enzyme</keyword>
<accession>A0A8E6Z5B0</accession>
<comment type="catalytic activity">
    <reaction evidence="20">
        <text>GTP + H2O = GDP + phosphate + H(+)</text>
        <dbReference type="Rhea" id="RHEA:19669"/>
        <dbReference type="ChEBI" id="CHEBI:15377"/>
        <dbReference type="ChEBI" id="CHEBI:15378"/>
        <dbReference type="ChEBI" id="CHEBI:37565"/>
        <dbReference type="ChEBI" id="CHEBI:43474"/>
        <dbReference type="ChEBI" id="CHEBI:58189"/>
    </reaction>
</comment>
<keyword evidence="8" id="KW-0547">Nucleotide-binding</keyword>
<keyword evidence="5" id="KW-0808">Transferase</keyword>